<keyword evidence="4 8" id="KW-0677">Repeat</keyword>
<keyword evidence="1 8" id="KW-0813">Transport</keyword>
<feature type="binding site" evidence="8">
    <location>
        <position position="423"/>
    </location>
    <ligand>
        <name>[4Fe-4S] cluster</name>
        <dbReference type="ChEBI" id="CHEBI:49883"/>
        <label>2</label>
    </ligand>
</feature>
<dbReference type="Gene3D" id="3.30.70.20">
    <property type="match status" value="1"/>
</dbReference>
<feature type="binding site" evidence="8">
    <location>
        <position position="427"/>
    </location>
    <ligand>
        <name>[4Fe-4S] cluster</name>
        <dbReference type="ChEBI" id="CHEBI:49883"/>
        <label>1</label>
    </ligand>
</feature>
<feature type="binding site" evidence="8">
    <location>
        <position position="380"/>
    </location>
    <ligand>
        <name>[4Fe-4S] cluster</name>
        <dbReference type="ChEBI" id="CHEBI:49883"/>
        <label>1</label>
    </ligand>
</feature>
<comment type="similarity">
    <text evidence="8">Belongs to the 4Fe4S bacterial-type ferredoxin family. RnfC subfamily.</text>
</comment>
<dbReference type="EC" id="7.-.-.-" evidence="8"/>
<comment type="subcellular location">
    <subcellularLocation>
        <location evidence="8">Cell inner membrane</location>
        <topology evidence="8">Peripheral membrane protein</topology>
    </subcellularLocation>
</comment>
<name>A0A1Y1QVI3_9GAMM</name>
<dbReference type="PROSITE" id="PS00198">
    <property type="entry name" value="4FE4S_FER_1"/>
    <property type="match status" value="1"/>
</dbReference>
<dbReference type="Proteomes" id="UP000192491">
    <property type="component" value="Unassembled WGS sequence"/>
</dbReference>
<feature type="binding site" evidence="8">
    <location>
        <position position="377"/>
    </location>
    <ligand>
        <name>[4Fe-4S] cluster</name>
        <dbReference type="ChEBI" id="CHEBI:49883"/>
        <label>1</label>
    </ligand>
</feature>
<proteinExistence type="inferred from homology"/>
<dbReference type="AlphaFoldDB" id="A0A1Y1QVI3"/>
<dbReference type="InterPro" id="IPR037225">
    <property type="entry name" value="Nuo51_FMN-bd_sf"/>
</dbReference>
<dbReference type="HAMAP" id="MF_00461">
    <property type="entry name" value="RsxC_RnfC"/>
    <property type="match status" value="1"/>
</dbReference>
<dbReference type="SUPFAM" id="SSF46548">
    <property type="entry name" value="alpha-helical ferredoxin"/>
    <property type="match status" value="1"/>
</dbReference>
<comment type="cofactor">
    <cofactor evidence="8">
        <name>[4Fe-4S] cluster</name>
        <dbReference type="ChEBI" id="CHEBI:49883"/>
    </cofactor>
    <text evidence="8">Binds 2 [4Fe-4S] clusters per subunit.</text>
</comment>
<feature type="binding site" evidence="8">
    <location>
        <position position="387"/>
    </location>
    <ligand>
        <name>[4Fe-4S] cluster</name>
        <dbReference type="ChEBI" id="CHEBI:49883"/>
        <label>2</label>
    </ligand>
</feature>
<evidence type="ECO:0000313" key="11">
    <source>
        <dbReference type="Proteomes" id="UP000192491"/>
    </source>
</evidence>
<dbReference type="PANTHER" id="PTHR43034:SF2">
    <property type="entry name" value="ION-TRANSLOCATING OXIDOREDUCTASE COMPLEX SUBUNIT C"/>
    <property type="match status" value="1"/>
</dbReference>
<protein>
    <recommendedName>
        <fullName evidence="8">Ion-translocating oxidoreductase complex subunit C</fullName>
        <ecNumber evidence="8">7.-.-.-</ecNumber>
    </recommendedName>
    <alternativeName>
        <fullName evidence="8">Rnf electron transport complex subunit C</fullName>
    </alternativeName>
</protein>
<keyword evidence="8" id="KW-0997">Cell inner membrane</keyword>
<keyword evidence="7 8" id="KW-0411">Iron-sulfur</keyword>
<keyword evidence="3 8" id="KW-0479">Metal-binding</keyword>
<dbReference type="Pfam" id="PF01512">
    <property type="entry name" value="Complex1_51K"/>
    <property type="match status" value="1"/>
</dbReference>
<feature type="binding site" evidence="8">
    <location>
        <position position="420"/>
    </location>
    <ligand>
        <name>[4Fe-4S] cluster</name>
        <dbReference type="ChEBI" id="CHEBI:49883"/>
        <label>2</label>
    </ligand>
</feature>
<dbReference type="Pfam" id="PF10531">
    <property type="entry name" value="SLBB"/>
    <property type="match status" value="1"/>
</dbReference>
<keyword evidence="2 8" id="KW-0004">4Fe-4S</keyword>
<evidence type="ECO:0000256" key="8">
    <source>
        <dbReference type="HAMAP-Rule" id="MF_00461"/>
    </source>
</evidence>
<keyword evidence="8" id="KW-1278">Translocase</keyword>
<evidence type="ECO:0000256" key="5">
    <source>
        <dbReference type="ARBA" id="ARBA00022982"/>
    </source>
</evidence>
<dbReference type="GO" id="GO:0051539">
    <property type="term" value="F:4 iron, 4 sulfur cluster binding"/>
    <property type="evidence" value="ECO:0007669"/>
    <property type="project" value="UniProtKB-KW"/>
</dbReference>
<keyword evidence="5 8" id="KW-0249">Electron transport</keyword>
<dbReference type="InterPro" id="IPR011538">
    <property type="entry name" value="Nuo51_FMN-bd"/>
</dbReference>
<dbReference type="InterPro" id="IPR017896">
    <property type="entry name" value="4Fe4S_Fe-S-bd"/>
</dbReference>
<feature type="binding site" evidence="8">
    <location>
        <position position="417"/>
    </location>
    <ligand>
        <name>[4Fe-4S] cluster</name>
        <dbReference type="ChEBI" id="CHEBI:49883"/>
        <label>2</label>
    </ligand>
</feature>
<evidence type="ECO:0000313" key="10">
    <source>
        <dbReference type="EMBL" id="OQX14695.1"/>
    </source>
</evidence>
<keyword evidence="6 8" id="KW-0408">Iron</keyword>
<evidence type="ECO:0000259" key="9">
    <source>
        <dbReference type="PROSITE" id="PS51379"/>
    </source>
</evidence>
<feature type="binding site" evidence="8">
    <location>
        <position position="383"/>
    </location>
    <ligand>
        <name>[4Fe-4S] cluster</name>
        <dbReference type="ChEBI" id="CHEBI:49883"/>
        <label>1</label>
    </ligand>
</feature>
<evidence type="ECO:0000256" key="3">
    <source>
        <dbReference type="ARBA" id="ARBA00022723"/>
    </source>
</evidence>
<evidence type="ECO:0000256" key="7">
    <source>
        <dbReference type="ARBA" id="ARBA00023014"/>
    </source>
</evidence>
<comment type="subunit">
    <text evidence="8">The complex is composed of six subunits: RnfA, RnfB, RnfC, RnfD, RnfE and RnfG.</text>
</comment>
<accession>A0A1Y1QVI3</accession>
<dbReference type="InterPro" id="IPR010208">
    <property type="entry name" value="Ion_transpt_RnfC/RsxC"/>
</dbReference>
<dbReference type="NCBIfam" id="NF003454">
    <property type="entry name" value="PRK05035.1"/>
    <property type="match status" value="1"/>
</dbReference>
<gene>
    <name evidence="8" type="primary">rnfC</name>
    <name evidence="10" type="ORF">BWK73_08765</name>
</gene>
<comment type="caution">
    <text evidence="10">The sequence shown here is derived from an EMBL/GenBank/DDBJ whole genome shotgun (WGS) entry which is preliminary data.</text>
</comment>
<reference evidence="10 11" key="1">
    <citation type="submission" date="2017-01" db="EMBL/GenBank/DDBJ databases">
        <title>Novel large sulfur bacteria in the metagenomes of groundwater-fed chemosynthetic microbial mats in the Lake Huron basin.</title>
        <authorList>
            <person name="Sharrar A.M."/>
            <person name="Flood B.E."/>
            <person name="Bailey J.V."/>
            <person name="Jones D.S."/>
            <person name="Biddanda B."/>
            <person name="Ruberg S.A."/>
            <person name="Marcus D.N."/>
            <person name="Dick G.J."/>
        </authorList>
    </citation>
    <scope>NUCLEOTIDE SEQUENCE [LARGE SCALE GENOMIC DNA]</scope>
    <source>
        <strain evidence="10">A8</strain>
    </source>
</reference>
<dbReference type="EMBL" id="MTEJ01000025">
    <property type="protein sequence ID" value="OQX14695.1"/>
    <property type="molecule type" value="Genomic_DNA"/>
</dbReference>
<dbReference type="GO" id="GO:0005886">
    <property type="term" value="C:plasma membrane"/>
    <property type="evidence" value="ECO:0007669"/>
    <property type="project" value="UniProtKB-SubCell"/>
</dbReference>
<dbReference type="InterPro" id="IPR017900">
    <property type="entry name" value="4Fe4S_Fe_S_CS"/>
</dbReference>
<dbReference type="InterPro" id="IPR026902">
    <property type="entry name" value="RnfC_N"/>
</dbReference>
<dbReference type="PANTHER" id="PTHR43034">
    <property type="entry name" value="ION-TRANSLOCATING OXIDOREDUCTASE COMPLEX SUBUNIT C"/>
    <property type="match status" value="1"/>
</dbReference>
<evidence type="ECO:0000256" key="2">
    <source>
        <dbReference type="ARBA" id="ARBA00022485"/>
    </source>
</evidence>
<dbReference type="NCBIfam" id="TIGR01945">
    <property type="entry name" value="rnfC"/>
    <property type="match status" value="1"/>
</dbReference>
<dbReference type="Gene3D" id="3.40.50.11540">
    <property type="entry name" value="NADH-ubiquinone oxidoreductase 51kDa subunit"/>
    <property type="match status" value="1"/>
</dbReference>
<sequence length="451" mass="48506">MLALFEKFRKGRFSHGIHPRYHKDATRGKAIQRLAFPPRLIVPVAQHIGAPAKPVVNVGQEVLRGQIIAEADGFMSVPVHAPATGVVSSIGLMPSAAGPKVLSIVIEVYKASSQYVLYGNPVEPETLDHDELIQRVQATGMAGLGGAAFPSHVKLRIPHGKTAHTLVVNGCECEPYLTCDHRVMLEQPQDLLQGIRYALHITGAKRAIVGIEDNKADAATAIKAALKPDDPITVELVETKYPQGAEKMLLKSLLGVEVPAGGLPIDIGIVVNNVGTLAQLGKLLPKGEGLIERVVTVTGTNVAKAGNYLMPIGTPVRFILEQLGITADHEKVILGGPMMGMSLPSLDVPITKGTSGLLVFQERTFLEGENDTAVFPCIKCSRCVDACPMHLNPAQMGWLAGKRHYAEMESDFHLNSCFECGCCSFVCPSNIPLVQYFRIAKAVNREQKGKA</sequence>
<dbReference type="Pfam" id="PF13375">
    <property type="entry name" value="RnfC_N"/>
    <property type="match status" value="1"/>
</dbReference>
<dbReference type="PROSITE" id="PS51379">
    <property type="entry name" value="4FE4S_FER_2"/>
    <property type="match status" value="1"/>
</dbReference>
<evidence type="ECO:0000256" key="1">
    <source>
        <dbReference type="ARBA" id="ARBA00022448"/>
    </source>
</evidence>
<keyword evidence="8" id="KW-1003">Cell membrane</keyword>
<dbReference type="InterPro" id="IPR019554">
    <property type="entry name" value="Soluble_ligand-bd"/>
</dbReference>
<dbReference type="SUPFAM" id="SSF142019">
    <property type="entry name" value="Nqo1 FMN-binding domain-like"/>
    <property type="match status" value="1"/>
</dbReference>
<dbReference type="GO" id="GO:0022900">
    <property type="term" value="P:electron transport chain"/>
    <property type="evidence" value="ECO:0007669"/>
    <property type="project" value="UniProtKB-UniRule"/>
</dbReference>
<dbReference type="GO" id="GO:0046872">
    <property type="term" value="F:metal ion binding"/>
    <property type="evidence" value="ECO:0007669"/>
    <property type="project" value="UniProtKB-KW"/>
</dbReference>
<evidence type="ECO:0000256" key="6">
    <source>
        <dbReference type="ARBA" id="ARBA00023004"/>
    </source>
</evidence>
<organism evidence="10 11">
    <name type="scientific">Thiothrix lacustris</name>
    <dbReference type="NCBI Taxonomy" id="525917"/>
    <lineage>
        <taxon>Bacteria</taxon>
        <taxon>Pseudomonadati</taxon>
        <taxon>Pseudomonadota</taxon>
        <taxon>Gammaproteobacteria</taxon>
        <taxon>Thiotrichales</taxon>
        <taxon>Thiotrichaceae</taxon>
        <taxon>Thiothrix</taxon>
    </lineage>
</organism>
<feature type="domain" description="4Fe-4S ferredoxin-type" evidence="9">
    <location>
        <begin position="408"/>
        <end position="437"/>
    </location>
</feature>
<dbReference type="GO" id="GO:0009055">
    <property type="term" value="F:electron transfer activity"/>
    <property type="evidence" value="ECO:0007669"/>
    <property type="project" value="InterPro"/>
</dbReference>
<evidence type="ECO:0000256" key="4">
    <source>
        <dbReference type="ARBA" id="ARBA00022737"/>
    </source>
</evidence>
<dbReference type="Pfam" id="PF12838">
    <property type="entry name" value="Fer4_7"/>
    <property type="match status" value="1"/>
</dbReference>
<keyword evidence="8" id="KW-0472">Membrane</keyword>
<comment type="function">
    <text evidence="8">Part of a membrane-bound complex that couples electron transfer with translocation of ions across the membrane.</text>
</comment>